<keyword evidence="1" id="KW-0175">Coiled coil</keyword>
<accession>A0ABD1C823</accession>
<evidence type="ECO:0000313" key="3">
    <source>
        <dbReference type="Proteomes" id="UP001558713"/>
    </source>
</evidence>
<dbReference type="Pfam" id="PF03004">
    <property type="entry name" value="Transposase_24"/>
    <property type="match status" value="1"/>
</dbReference>
<proteinExistence type="predicted"/>
<dbReference type="AlphaFoldDB" id="A0ABD1C823"/>
<evidence type="ECO:0000313" key="2">
    <source>
        <dbReference type="EMBL" id="KAL1225414.1"/>
    </source>
</evidence>
<protein>
    <submittedName>
        <fullName evidence="2">Transposase-like protein</fullName>
    </submittedName>
</protein>
<dbReference type="InterPro" id="IPR004252">
    <property type="entry name" value="Probable_transposase_24"/>
</dbReference>
<feature type="coiled-coil region" evidence="1">
    <location>
        <begin position="271"/>
        <end position="305"/>
    </location>
</feature>
<comment type="caution">
    <text evidence="2">The sequence shown here is derived from an EMBL/GenBank/DDBJ whole genome shotgun (WGS) entry which is preliminary data.</text>
</comment>
<keyword evidence="3" id="KW-1185">Reference proteome</keyword>
<gene>
    <name evidence="2" type="ORF">V5N11_009067</name>
</gene>
<organism evidence="2 3">
    <name type="scientific">Cardamine amara subsp. amara</name>
    <dbReference type="NCBI Taxonomy" id="228776"/>
    <lineage>
        <taxon>Eukaryota</taxon>
        <taxon>Viridiplantae</taxon>
        <taxon>Streptophyta</taxon>
        <taxon>Embryophyta</taxon>
        <taxon>Tracheophyta</taxon>
        <taxon>Spermatophyta</taxon>
        <taxon>Magnoliopsida</taxon>
        <taxon>eudicotyledons</taxon>
        <taxon>Gunneridae</taxon>
        <taxon>Pentapetalae</taxon>
        <taxon>rosids</taxon>
        <taxon>malvids</taxon>
        <taxon>Brassicales</taxon>
        <taxon>Brassicaceae</taxon>
        <taxon>Cardamineae</taxon>
        <taxon>Cardamine</taxon>
    </lineage>
</organism>
<name>A0ABD1C823_CARAN</name>
<evidence type="ECO:0000256" key="1">
    <source>
        <dbReference type="SAM" id="Coils"/>
    </source>
</evidence>
<sequence length="341" mass="38952">MSIEDFVSQPNREHCTVLHPQCRGNSTWFHLTSSGIPKSLNRMLNSMVRHPHPTYASMPLEEKELWFRHFAQEFTWEPQLTARVRAAFDSKAGSHYTKQMHEWKEKWLHNEVPKPFLGNPELWAGFGAYWSRDETKADSAIHSTNRNSERSGKGKATHNLGAVSKATRQLQMSHQLGRQPSALELLKDAHTNRNTHEIQDAVAREICEAVDLQTQTYLQSQPLVDGTPPCTEAPIEVINNFVLQATPQSRGRIFGLPDEFRSSASSRYSLDEDVRAELAQKTTEMEEMRTQLHTLQESNREMETRMATRVQEEVQARIQSRLAAYFARMSQPSTPPPPPPP</sequence>
<dbReference type="Proteomes" id="UP001558713">
    <property type="component" value="Unassembled WGS sequence"/>
</dbReference>
<reference evidence="2 3" key="1">
    <citation type="submission" date="2024-04" db="EMBL/GenBank/DDBJ databases">
        <title>Genome assembly C_amara_ONT_v2.</title>
        <authorList>
            <person name="Yant L."/>
            <person name="Moore C."/>
            <person name="Slenker M."/>
        </authorList>
    </citation>
    <scope>NUCLEOTIDE SEQUENCE [LARGE SCALE GENOMIC DNA]</scope>
    <source>
        <tissue evidence="2">Leaf</tissue>
    </source>
</reference>
<dbReference type="EMBL" id="JBANAX010000031">
    <property type="protein sequence ID" value="KAL1225414.1"/>
    <property type="molecule type" value="Genomic_DNA"/>
</dbReference>